<feature type="region of interest" description="Disordered" evidence="5">
    <location>
        <begin position="28"/>
        <end position="78"/>
    </location>
</feature>
<evidence type="ECO:0000256" key="4">
    <source>
        <dbReference type="ARBA" id="ARBA00023008"/>
    </source>
</evidence>
<reference evidence="9" key="1">
    <citation type="submission" date="2023-07" db="EMBL/GenBank/DDBJ databases">
        <title>Conexibacter stalactiti sp. nov., isolated from stalactites in a lava cave and emended description of the genus Conexibacter.</title>
        <authorList>
            <person name="Lee S.D."/>
        </authorList>
    </citation>
    <scope>NUCLEOTIDE SEQUENCE [LARGE SCALE GENOMIC DNA]</scope>
    <source>
        <strain evidence="9">KCTC 39840</strain>
    </source>
</reference>
<proteinExistence type="predicted"/>
<feature type="compositionally biased region" description="Low complexity" evidence="5">
    <location>
        <begin position="35"/>
        <end position="53"/>
    </location>
</feature>
<name>A0ABU4HN06_9ACTN</name>
<sequence length="155" mass="15804">MGVHRPPIRRLTVAVALSAAAIALAACGDDDDSSTTETSATGAAAPATTETAPQGSASSRLALDAEETEGGLSFSRRALRASPGDVTIVLSNPSGNQLPHAVEIEGQGVEEESPTIQPGTETADVTANLRPGTYTFYCPVGDHRQQGMEGTLTVG</sequence>
<dbReference type="EMBL" id="JAWSTH010000020">
    <property type="protein sequence ID" value="MDW5594696.1"/>
    <property type="molecule type" value="Genomic_DNA"/>
</dbReference>
<keyword evidence="4" id="KW-0186">Copper</keyword>
<dbReference type="Pfam" id="PF00127">
    <property type="entry name" value="Copper-bind"/>
    <property type="match status" value="1"/>
</dbReference>
<evidence type="ECO:0000313" key="8">
    <source>
        <dbReference type="EMBL" id="MDW5594696.1"/>
    </source>
</evidence>
<evidence type="ECO:0000256" key="6">
    <source>
        <dbReference type="SAM" id="SignalP"/>
    </source>
</evidence>
<dbReference type="PROSITE" id="PS51257">
    <property type="entry name" value="PROKAR_LIPOPROTEIN"/>
    <property type="match status" value="1"/>
</dbReference>
<keyword evidence="2" id="KW-0479">Metal-binding</keyword>
<dbReference type="PROSITE" id="PS00196">
    <property type="entry name" value="COPPER_BLUE"/>
    <property type="match status" value="1"/>
</dbReference>
<dbReference type="Gene3D" id="2.60.40.420">
    <property type="entry name" value="Cupredoxins - blue copper proteins"/>
    <property type="match status" value="1"/>
</dbReference>
<dbReference type="InterPro" id="IPR008972">
    <property type="entry name" value="Cupredoxin"/>
</dbReference>
<evidence type="ECO:0000256" key="2">
    <source>
        <dbReference type="ARBA" id="ARBA00022723"/>
    </source>
</evidence>
<reference evidence="8 9" key="2">
    <citation type="submission" date="2023-10" db="EMBL/GenBank/DDBJ databases">
        <authorList>
            <person name="Han X.F."/>
        </authorList>
    </citation>
    <scope>NUCLEOTIDE SEQUENCE [LARGE SCALE GENOMIC DNA]</scope>
    <source>
        <strain evidence="8 9">KCTC 39840</strain>
    </source>
</reference>
<evidence type="ECO:0000256" key="1">
    <source>
        <dbReference type="ARBA" id="ARBA00022448"/>
    </source>
</evidence>
<keyword evidence="9" id="KW-1185">Reference proteome</keyword>
<evidence type="ECO:0000256" key="3">
    <source>
        <dbReference type="ARBA" id="ARBA00022982"/>
    </source>
</evidence>
<dbReference type="SUPFAM" id="SSF49503">
    <property type="entry name" value="Cupredoxins"/>
    <property type="match status" value="1"/>
</dbReference>
<evidence type="ECO:0000259" key="7">
    <source>
        <dbReference type="Pfam" id="PF00127"/>
    </source>
</evidence>
<evidence type="ECO:0000256" key="5">
    <source>
        <dbReference type="SAM" id="MobiDB-lite"/>
    </source>
</evidence>
<gene>
    <name evidence="8" type="ORF">R7226_10135</name>
</gene>
<dbReference type="InterPro" id="IPR033138">
    <property type="entry name" value="Cu_oxidase_CS"/>
</dbReference>
<dbReference type="Proteomes" id="UP001284601">
    <property type="component" value="Unassembled WGS sequence"/>
</dbReference>
<keyword evidence="3" id="KW-0249">Electron transport</keyword>
<dbReference type="RefSeq" id="WP_318596995.1">
    <property type="nucleotide sequence ID" value="NZ_JAWSTH010000020.1"/>
</dbReference>
<feature type="signal peptide" evidence="6">
    <location>
        <begin position="1"/>
        <end position="25"/>
    </location>
</feature>
<feature type="domain" description="Blue (type 1) copper" evidence="7">
    <location>
        <begin position="66"/>
        <end position="154"/>
    </location>
</feature>
<dbReference type="InterPro" id="IPR000923">
    <property type="entry name" value="BlueCu_1"/>
</dbReference>
<dbReference type="CDD" id="cd00920">
    <property type="entry name" value="Cupredoxin"/>
    <property type="match status" value="1"/>
</dbReference>
<keyword evidence="6" id="KW-0732">Signal</keyword>
<accession>A0ABU4HN06</accession>
<comment type="caution">
    <text evidence="8">The sequence shown here is derived from an EMBL/GenBank/DDBJ whole genome shotgun (WGS) entry which is preliminary data.</text>
</comment>
<protein>
    <submittedName>
        <fullName evidence="8">Plastocyanin/azurin family copper-binding protein</fullName>
    </submittedName>
</protein>
<evidence type="ECO:0000313" key="9">
    <source>
        <dbReference type="Proteomes" id="UP001284601"/>
    </source>
</evidence>
<keyword evidence="1" id="KW-0813">Transport</keyword>
<organism evidence="8 9">
    <name type="scientific">Conexibacter stalactiti</name>
    <dbReference type="NCBI Taxonomy" id="1940611"/>
    <lineage>
        <taxon>Bacteria</taxon>
        <taxon>Bacillati</taxon>
        <taxon>Actinomycetota</taxon>
        <taxon>Thermoleophilia</taxon>
        <taxon>Solirubrobacterales</taxon>
        <taxon>Conexibacteraceae</taxon>
        <taxon>Conexibacter</taxon>
    </lineage>
</organism>
<feature type="chain" id="PRO_5046511436" evidence="6">
    <location>
        <begin position="26"/>
        <end position="155"/>
    </location>
</feature>
<dbReference type="InterPro" id="IPR028871">
    <property type="entry name" value="BlueCu_1_BS"/>
</dbReference>
<dbReference type="PROSITE" id="PS00079">
    <property type="entry name" value="MULTICOPPER_OXIDASE1"/>
    <property type="match status" value="1"/>
</dbReference>